<dbReference type="Pfam" id="PF00854">
    <property type="entry name" value="PTR2"/>
    <property type="match status" value="1"/>
</dbReference>
<organism evidence="8 9">
    <name type="scientific">Acorus calamus</name>
    <name type="common">Sweet flag</name>
    <dbReference type="NCBI Taxonomy" id="4465"/>
    <lineage>
        <taxon>Eukaryota</taxon>
        <taxon>Viridiplantae</taxon>
        <taxon>Streptophyta</taxon>
        <taxon>Embryophyta</taxon>
        <taxon>Tracheophyta</taxon>
        <taxon>Spermatophyta</taxon>
        <taxon>Magnoliopsida</taxon>
        <taxon>Liliopsida</taxon>
        <taxon>Acoraceae</taxon>
        <taxon>Acorus</taxon>
    </lineage>
</organism>
<keyword evidence="9" id="KW-1185">Reference proteome</keyword>
<evidence type="ECO:0000256" key="6">
    <source>
        <dbReference type="RuleBase" id="RU003755"/>
    </source>
</evidence>
<feature type="transmembrane region" description="Helical" evidence="7">
    <location>
        <begin position="52"/>
        <end position="71"/>
    </location>
</feature>
<gene>
    <name evidence="8" type="primary">PTR2</name>
    <name evidence="8" type="ORF">QJS10_CPA09g01875</name>
</gene>
<evidence type="ECO:0000256" key="4">
    <source>
        <dbReference type="ARBA" id="ARBA00022989"/>
    </source>
</evidence>
<feature type="transmembrane region" description="Helical" evidence="7">
    <location>
        <begin position="109"/>
        <end position="127"/>
    </location>
</feature>
<dbReference type="GO" id="GO:0006857">
    <property type="term" value="P:oligopeptide transport"/>
    <property type="evidence" value="ECO:0007669"/>
    <property type="project" value="InterPro"/>
</dbReference>
<feature type="transmembrane region" description="Helical" evidence="7">
    <location>
        <begin position="326"/>
        <end position="348"/>
    </location>
</feature>
<evidence type="ECO:0000256" key="3">
    <source>
        <dbReference type="ARBA" id="ARBA00022692"/>
    </source>
</evidence>
<dbReference type="SUPFAM" id="SSF103473">
    <property type="entry name" value="MFS general substrate transporter"/>
    <property type="match status" value="1"/>
</dbReference>
<evidence type="ECO:0000256" key="2">
    <source>
        <dbReference type="ARBA" id="ARBA00005982"/>
    </source>
</evidence>
<feature type="transmembrane region" description="Helical" evidence="7">
    <location>
        <begin position="192"/>
        <end position="214"/>
    </location>
</feature>
<dbReference type="GO" id="GO:0022857">
    <property type="term" value="F:transmembrane transporter activity"/>
    <property type="evidence" value="ECO:0007669"/>
    <property type="project" value="InterPro"/>
</dbReference>
<dbReference type="PANTHER" id="PTHR11654">
    <property type="entry name" value="OLIGOPEPTIDE TRANSPORTER-RELATED"/>
    <property type="match status" value="1"/>
</dbReference>
<dbReference type="Gene3D" id="1.20.1250.20">
    <property type="entry name" value="MFS general substrate transporter like domains"/>
    <property type="match status" value="1"/>
</dbReference>
<feature type="transmembrane region" description="Helical" evidence="7">
    <location>
        <begin position="151"/>
        <end position="171"/>
    </location>
</feature>
<dbReference type="Proteomes" id="UP001180020">
    <property type="component" value="Unassembled WGS sequence"/>
</dbReference>
<evidence type="ECO:0000313" key="8">
    <source>
        <dbReference type="EMBL" id="KAK1308053.1"/>
    </source>
</evidence>
<reference evidence="8" key="1">
    <citation type="journal article" date="2023" name="Nat. Commun.">
        <title>Diploid and tetraploid genomes of Acorus and the evolution of monocots.</title>
        <authorList>
            <person name="Ma L."/>
            <person name="Liu K.W."/>
            <person name="Li Z."/>
            <person name="Hsiao Y.Y."/>
            <person name="Qi Y."/>
            <person name="Fu T."/>
            <person name="Tang G.D."/>
            <person name="Zhang D."/>
            <person name="Sun W.H."/>
            <person name="Liu D.K."/>
            <person name="Li Y."/>
            <person name="Chen G.Z."/>
            <person name="Liu X.D."/>
            <person name="Liao X.Y."/>
            <person name="Jiang Y.T."/>
            <person name="Yu X."/>
            <person name="Hao Y."/>
            <person name="Huang J."/>
            <person name="Zhao X.W."/>
            <person name="Ke S."/>
            <person name="Chen Y.Y."/>
            <person name="Wu W.L."/>
            <person name="Hsu J.L."/>
            <person name="Lin Y.F."/>
            <person name="Huang M.D."/>
            <person name="Li C.Y."/>
            <person name="Huang L."/>
            <person name="Wang Z.W."/>
            <person name="Zhao X."/>
            <person name="Zhong W.Y."/>
            <person name="Peng D.H."/>
            <person name="Ahmad S."/>
            <person name="Lan S."/>
            <person name="Zhang J.S."/>
            <person name="Tsai W.C."/>
            <person name="Van de Peer Y."/>
            <person name="Liu Z.J."/>
        </authorList>
    </citation>
    <scope>NUCLEOTIDE SEQUENCE</scope>
    <source>
        <strain evidence="8">CP</strain>
    </source>
</reference>
<feature type="transmembrane region" description="Helical" evidence="7">
    <location>
        <begin position="444"/>
        <end position="463"/>
    </location>
</feature>
<keyword evidence="4 7" id="KW-1133">Transmembrane helix</keyword>
<keyword evidence="5 7" id="KW-0472">Membrane</keyword>
<feature type="transmembrane region" description="Helical" evidence="7">
    <location>
        <begin position="403"/>
        <end position="424"/>
    </location>
</feature>
<dbReference type="InterPro" id="IPR018456">
    <property type="entry name" value="PTR2_symporter_CS"/>
</dbReference>
<evidence type="ECO:0000313" key="9">
    <source>
        <dbReference type="Proteomes" id="UP001180020"/>
    </source>
</evidence>
<evidence type="ECO:0000256" key="1">
    <source>
        <dbReference type="ARBA" id="ARBA00004141"/>
    </source>
</evidence>
<protein>
    <submittedName>
        <fullName evidence="8">Peptide transporter PTR2</fullName>
    </submittedName>
</protein>
<accession>A0AAV9E306</accession>
<evidence type="ECO:0000256" key="7">
    <source>
        <dbReference type="SAM" id="Phobius"/>
    </source>
</evidence>
<comment type="subcellular location">
    <subcellularLocation>
        <location evidence="1 6">Membrane</location>
        <topology evidence="1 6">Multi-pass membrane protein</topology>
    </subcellularLocation>
</comment>
<dbReference type="CDD" id="cd17351">
    <property type="entry name" value="MFS_NPF"/>
    <property type="match status" value="1"/>
</dbReference>
<reference evidence="8" key="2">
    <citation type="submission" date="2023-06" db="EMBL/GenBank/DDBJ databases">
        <authorList>
            <person name="Ma L."/>
            <person name="Liu K.-W."/>
            <person name="Li Z."/>
            <person name="Hsiao Y.-Y."/>
            <person name="Qi Y."/>
            <person name="Fu T."/>
            <person name="Tang G."/>
            <person name="Zhang D."/>
            <person name="Sun W.-H."/>
            <person name="Liu D.-K."/>
            <person name="Li Y."/>
            <person name="Chen G.-Z."/>
            <person name="Liu X.-D."/>
            <person name="Liao X.-Y."/>
            <person name="Jiang Y.-T."/>
            <person name="Yu X."/>
            <person name="Hao Y."/>
            <person name="Huang J."/>
            <person name="Zhao X.-W."/>
            <person name="Ke S."/>
            <person name="Chen Y.-Y."/>
            <person name="Wu W.-L."/>
            <person name="Hsu J.-L."/>
            <person name="Lin Y.-F."/>
            <person name="Huang M.-D."/>
            <person name="Li C.-Y."/>
            <person name="Huang L."/>
            <person name="Wang Z.-W."/>
            <person name="Zhao X."/>
            <person name="Zhong W.-Y."/>
            <person name="Peng D.-H."/>
            <person name="Ahmad S."/>
            <person name="Lan S."/>
            <person name="Zhang J.-S."/>
            <person name="Tsai W.-C."/>
            <person name="Van De Peer Y."/>
            <person name="Liu Z.-J."/>
        </authorList>
    </citation>
    <scope>NUCLEOTIDE SEQUENCE</scope>
    <source>
        <strain evidence="8">CP</strain>
        <tissue evidence="8">Leaves</tissue>
    </source>
</reference>
<keyword evidence="6" id="KW-0813">Transport</keyword>
<name>A0AAV9E306_ACOCL</name>
<dbReference type="PROSITE" id="PS01023">
    <property type="entry name" value="PTR2_2"/>
    <property type="match status" value="1"/>
</dbReference>
<comment type="caution">
    <text evidence="8">The sequence shown here is derived from an EMBL/GenBank/DDBJ whole genome shotgun (WGS) entry which is preliminary data.</text>
</comment>
<dbReference type="GO" id="GO:0016020">
    <property type="term" value="C:membrane"/>
    <property type="evidence" value="ECO:0007669"/>
    <property type="project" value="UniProtKB-SubCell"/>
</dbReference>
<dbReference type="InterPro" id="IPR036259">
    <property type="entry name" value="MFS_trans_sf"/>
</dbReference>
<feature type="transmembrane region" description="Helical" evidence="7">
    <location>
        <begin position="519"/>
        <end position="540"/>
    </location>
</feature>
<evidence type="ECO:0000256" key="5">
    <source>
        <dbReference type="ARBA" id="ARBA00023136"/>
    </source>
</evidence>
<dbReference type="InterPro" id="IPR000109">
    <property type="entry name" value="POT_fam"/>
</dbReference>
<dbReference type="EMBL" id="JAUJYO010000009">
    <property type="protein sequence ID" value="KAK1308053.1"/>
    <property type="molecule type" value="Genomic_DNA"/>
</dbReference>
<feature type="transmembrane region" description="Helical" evidence="7">
    <location>
        <begin position="368"/>
        <end position="391"/>
    </location>
</feature>
<dbReference type="AlphaFoldDB" id="A0AAV9E306"/>
<feature type="transmembrane region" description="Helical" evidence="7">
    <location>
        <begin position="83"/>
        <end position="102"/>
    </location>
</feature>
<proteinExistence type="inferred from homology"/>
<comment type="similarity">
    <text evidence="2 6">Belongs to the major facilitator superfamily. Proton-dependent oligopeptide transporter (POT/PTR) (TC 2.A.17) family.</text>
</comment>
<sequence length="569" mass="62188">MGNESLPMKTTDMAALVSNGCVDVRGRIADKRKTGGWKASPFIIMNEVAERLAFYAIAVNLVTYLIVEMHQPLADAATHVTDWVGAAFVLTLLGAFLADSYLGRFKTILIFSCIYAGMVLLTLSASIDSLRPPPCTSIPCIPVPATARQEWFLYSALGLIALGTGGIKPCVSSFGADQFDEADEGEAQNKYSFFNWFFFAINMGALLGITAMVYLQVKKGWVWGFAVPSAAMFTSVRPMGSAFTRFAQVLAASIRNHSRGVRARERELYEVETPESDIPGARKLFHTQQYEFLDKAAAAVDPKDIGNRWRLCTVTQVEELKSFIRVLPIWASTIALAISFAQLSTFFVRQAAMMDRKLGGFEIPASSVPVFASINGLLLVPVYEGVIVPLLRKKTGHRRGITSLQRMGVGLFVSIFAMVAAAVVEKRRRESAGPMSVFWLLPQYFLIGSAEVFTYVGQLEFFYDEATDGTRSLSSAMFLSEVGIGSWLSTALVKIIEGTTGGEGKGWLQSTINKGRIDYLYWVLCGINGVNFLVYLFVAVNYKGRSEGSSSVVAEDGVVGVVEEGEKLG</sequence>
<keyword evidence="3 6" id="KW-0812">Transmembrane</keyword>